<keyword evidence="9" id="KW-1185">Reference proteome</keyword>
<gene>
    <name evidence="8" type="ORF">K458DRAFT_404491</name>
</gene>
<feature type="transmembrane region" description="Helical" evidence="6">
    <location>
        <begin position="1873"/>
        <end position="1891"/>
    </location>
</feature>
<feature type="compositionally biased region" description="Basic residues" evidence="5">
    <location>
        <begin position="272"/>
        <end position="282"/>
    </location>
</feature>
<feature type="compositionally biased region" description="Pro residues" evidence="5">
    <location>
        <begin position="666"/>
        <end position="709"/>
    </location>
</feature>
<dbReference type="GO" id="GO:0000287">
    <property type="term" value="F:magnesium ion binding"/>
    <property type="evidence" value="ECO:0007669"/>
    <property type="project" value="TreeGrafter"/>
</dbReference>
<feature type="compositionally biased region" description="Basic residues" evidence="5">
    <location>
        <begin position="550"/>
        <end position="561"/>
    </location>
</feature>
<feature type="transmembrane region" description="Helical" evidence="6">
    <location>
        <begin position="1911"/>
        <end position="1933"/>
    </location>
</feature>
<protein>
    <recommendedName>
        <fullName evidence="7">DUF7896 domain-containing protein</fullName>
    </recommendedName>
</protein>
<feature type="compositionally biased region" description="Low complexity" evidence="5">
    <location>
        <begin position="1178"/>
        <end position="1188"/>
    </location>
</feature>
<dbReference type="GO" id="GO:0015095">
    <property type="term" value="F:magnesium ion transmembrane transporter activity"/>
    <property type="evidence" value="ECO:0007669"/>
    <property type="project" value="TreeGrafter"/>
</dbReference>
<dbReference type="InterPro" id="IPR045863">
    <property type="entry name" value="CorA_TM1_TM2"/>
</dbReference>
<dbReference type="Pfam" id="PF01544">
    <property type="entry name" value="CorA"/>
    <property type="match status" value="1"/>
</dbReference>
<dbReference type="GO" id="GO:0005886">
    <property type="term" value="C:plasma membrane"/>
    <property type="evidence" value="ECO:0007669"/>
    <property type="project" value="UniProtKB-SubCell"/>
</dbReference>
<keyword evidence="4 6" id="KW-0472">Membrane</keyword>
<evidence type="ECO:0000313" key="8">
    <source>
        <dbReference type="EMBL" id="KAF2684217.1"/>
    </source>
</evidence>
<comment type="subcellular location">
    <subcellularLocation>
        <location evidence="1">Cell membrane</location>
        <topology evidence="1">Multi-pass membrane protein</topology>
    </subcellularLocation>
</comment>
<feature type="compositionally biased region" description="Basic and acidic residues" evidence="5">
    <location>
        <begin position="45"/>
        <end position="66"/>
    </location>
</feature>
<evidence type="ECO:0000256" key="4">
    <source>
        <dbReference type="ARBA" id="ARBA00023136"/>
    </source>
</evidence>
<evidence type="ECO:0000256" key="5">
    <source>
        <dbReference type="SAM" id="MobiDB-lite"/>
    </source>
</evidence>
<dbReference type="Gene3D" id="1.20.58.340">
    <property type="entry name" value="Magnesium transport protein CorA, transmembrane region"/>
    <property type="match status" value="1"/>
</dbReference>
<feature type="region of interest" description="Disordered" evidence="5">
    <location>
        <begin position="1129"/>
        <end position="1188"/>
    </location>
</feature>
<evidence type="ECO:0000256" key="2">
    <source>
        <dbReference type="ARBA" id="ARBA00022692"/>
    </source>
</evidence>
<feature type="region of interest" description="Disordered" evidence="5">
    <location>
        <begin position="1298"/>
        <end position="1333"/>
    </location>
</feature>
<dbReference type="EMBL" id="MU005582">
    <property type="protein sequence ID" value="KAF2684217.1"/>
    <property type="molecule type" value="Genomic_DNA"/>
</dbReference>
<accession>A0A6G1J126</accession>
<dbReference type="GO" id="GO:0050897">
    <property type="term" value="F:cobalt ion binding"/>
    <property type="evidence" value="ECO:0007669"/>
    <property type="project" value="TreeGrafter"/>
</dbReference>
<dbReference type="PANTHER" id="PTHR46494">
    <property type="entry name" value="CORA FAMILY METAL ION TRANSPORTER (EUROFUNG)"/>
    <property type="match status" value="1"/>
</dbReference>
<dbReference type="OrthoDB" id="5430750at2759"/>
<feature type="region of interest" description="Disordered" evidence="5">
    <location>
        <begin position="1"/>
        <end position="739"/>
    </location>
</feature>
<proteinExistence type="predicted"/>
<dbReference type="Pfam" id="PF25438">
    <property type="entry name" value="DUF7896"/>
    <property type="match status" value="1"/>
</dbReference>
<dbReference type="InterPro" id="IPR057218">
    <property type="entry name" value="DUF7896"/>
</dbReference>
<evidence type="ECO:0000256" key="3">
    <source>
        <dbReference type="ARBA" id="ARBA00022989"/>
    </source>
</evidence>
<evidence type="ECO:0000256" key="6">
    <source>
        <dbReference type="SAM" id="Phobius"/>
    </source>
</evidence>
<reference evidence="8" key="1">
    <citation type="journal article" date="2020" name="Stud. Mycol.">
        <title>101 Dothideomycetes genomes: a test case for predicting lifestyles and emergence of pathogens.</title>
        <authorList>
            <person name="Haridas S."/>
            <person name="Albert R."/>
            <person name="Binder M."/>
            <person name="Bloem J."/>
            <person name="Labutti K."/>
            <person name="Salamov A."/>
            <person name="Andreopoulos B."/>
            <person name="Baker S."/>
            <person name="Barry K."/>
            <person name="Bills G."/>
            <person name="Bluhm B."/>
            <person name="Cannon C."/>
            <person name="Castanera R."/>
            <person name="Culley D."/>
            <person name="Daum C."/>
            <person name="Ezra D."/>
            <person name="Gonzalez J."/>
            <person name="Henrissat B."/>
            <person name="Kuo A."/>
            <person name="Liang C."/>
            <person name="Lipzen A."/>
            <person name="Lutzoni F."/>
            <person name="Magnuson J."/>
            <person name="Mondo S."/>
            <person name="Nolan M."/>
            <person name="Ohm R."/>
            <person name="Pangilinan J."/>
            <person name="Park H.-J."/>
            <person name="Ramirez L."/>
            <person name="Alfaro M."/>
            <person name="Sun H."/>
            <person name="Tritt A."/>
            <person name="Yoshinaga Y."/>
            <person name="Zwiers L.-H."/>
            <person name="Turgeon B."/>
            <person name="Goodwin S."/>
            <person name="Spatafora J."/>
            <person name="Crous P."/>
            <person name="Grigoriev I."/>
        </authorList>
    </citation>
    <scope>NUCLEOTIDE SEQUENCE</scope>
    <source>
        <strain evidence="8">CBS 122367</strain>
    </source>
</reference>
<dbReference type="InterPro" id="IPR002523">
    <property type="entry name" value="MgTranspt_CorA/ZnTranspt_ZntB"/>
</dbReference>
<feature type="compositionally biased region" description="Low complexity" evidence="5">
    <location>
        <begin position="622"/>
        <end position="631"/>
    </location>
</feature>
<feature type="compositionally biased region" description="Basic and acidic residues" evidence="5">
    <location>
        <begin position="1154"/>
        <end position="1177"/>
    </location>
</feature>
<dbReference type="GO" id="GO:0015087">
    <property type="term" value="F:cobalt ion transmembrane transporter activity"/>
    <property type="evidence" value="ECO:0007669"/>
    <property type="project" value="TreeGrafter"/>
</dbReference>
<name>A0A6G1J126_9PLEO</name>
<dbReference type="PANTHER" id="PTHR46494:SF1">
    <property type="entry name" value="CORA FAMILY METAL ION TRANSPORTER (EUROFUNG)"/>
    <property type="match status" value="1"/>
</dbReference>
<feature type="domain" description="DUF7896" evidence="7">
    <location>
        <begin position="1518"/>
        <end position="1567"/>
    </location>
</feature>
<feature type="compositionally biased region" description="Polar residues" evidence="5">
    <location>
        <begin position="480"/>
        <end position="490"/>
    </location>
</feature>
<organism evidence="8 9">
    <name type="scientific">Lentithecium fluviatile CBS 122367</name>
    <dbReference type="NCBI Taxonomy" id="1168545"/>
    <lineage>
        <taxon>Eukaryota</taxon>
        <taxon>Fungi</taxon>
        <taxon>Dikarya</taxon>
        <taxon>Ascomycota</taxon>
        <taxon>Pezizomycotina</taxon>
        <taxon>Dothideomycetes</taxon>
        <taxon>Pleosporomycetidae</taxon>
        <taxon>Pleosporales</taxon>
        <taxon>Massarineae</taxon>
        <taxon>Lentitheciaceae</taxon>
        <taxon>Lentithecium</taxon>
    </lineage>
</organism>
<keyword evidence="3 6" id="KW-1133">Transmembrane helix</keyword>
<feature type="compositionally biased region" description="Basic and acidic residues" evidence="5">
    <location>
        <begin position="368"/>
        <end position="384"/>
    </location>
</feature>
<feature type="compositionally biased region" description="Polar residues" evidence="5">
    <location>
        <begin position="426"/>
        <end position="439"/>
    </location>
</feature>
<dbReference type="SUPFAM" id="SSF144083">
    <property type="entry name" value="Magnesium transport protein CorA, transmembrane region"/>
    <property type="match status" value="1"/>
</dbReference>
<feature type="compositionally biased region" description="Basic and acidic residues" evidence="5">
    <location>
        <begin position="493"/>
        <end position="511"/>
    </location>
</feature>
<feature type="compositionally biased region" description="Basic and acidic residues" evidence="5">
    <location>
        <begin position="1"/>
        <end position="26"/>
    </location>
</feature>
<evidence type="ECO:0000313" key="9">
    <source>
        <dbReference type="Proteomes" id="UP000799291"/>
    </source>
</evidence>
<sequence length="2004" mass="224706">MQRQSTPEREDSIGMEMKDPENDRLSNVDGGAGSEPAELASKLAENVEEKAGRAFSESGREEKEGESAELEPVPGSMLAPEATGVAVGSPPNTGEEVDNRWGFGSKKSKKKKGRNEGASGLELSPEPALTTEQTGVTAGLAPDHTEELDDEWGFSGKKKKKKKGIAAGSAHLLEPAPGDAEGTKVGWRPHSFVSVPDAGPKPEPAQEDDPWDWGVTFGKKKKKGKKNAVDEEFLVGESALQRDDSAPAPKSEPEPEPAKEDDLWGFAFEGAKKKKKKGKKTVVHNVVDEPVIGEAPSLAGDWGSSSTAGKEKKKGGVEAKEEPKAEEPPPWSVKKSDEKDPWGISQGIKTKKDKKKVTFEGPQELTEEEPRAHGSRPDESHAEDIAALEEAAAAASVTDNSELRDTWSTSAFDFDFDAFREPPIGQNESQEGPSTTSVPSKGKQATVEDVIDTEDDGWSARNPRSAHERPEPPPPGLSKGQDSGSPTPNDHSVVPKHDIDTFRDEERRPRYIEVSPPFTSSGEASDDWDYIDELEPSDNASQSGSPRYERIRHRSLSRTRRGRLDSYDDYPSRSYGRRRRTPTTDSLDDIDDYPGYARQNRRPHRPPVAQSAYENGPNPFAPSSKSYGYPMPGYPPGSHPLQMPYGYAPSPPIYGANYPAYTGMPLPSPPVLPASPPRLPAPPPPPPPPRPPPPPSSHPSEPAPAPPGPANKVYDSEEASLSYGLSRKQKKKPWEWKERRHPRRPVYHYHHHLGVGPQRDPKDPKCHAYNVPFGDHGEPLSIDIKIRGFGREHLLERDLVGRWPWLRADTGQSHPGGEQTKLLSIVGAKRWFDSESHHTLDLTCSSQLSDDQSSTEDTIRWLHVERQRLEFDEFTTLVLGVPHLSQDWKIVLLSLLKRIRKLHYDHSTNRFFPWTLRADSADLGLTGAGDTTLSATAVSFPYFALGSLFGHGPKNTDEQYPIMSLFEWDDRFESAKEWDAEQSFRLMNDAKNSRDSIIYVPHVWAIAFNDTIVTYGQLAFSDLVNDDSIHVIEKDPKAPERATSVEITDLRGQKFALSLNQCRTFFSLKQSIKVRGLVNSLDSFDVVDIVTPNNQTVDGERWLNLLEDRSSSTIRLQLRPKILRYMASAPVKPASRQEDAAVVRLGSSNQIETKTNRALDARRRDDSRDPEDARSESSSDSDSSSNERNQYALALIPRPARPSSRPTFQTSGAVVLYNPATLSTPNVPSSPPPTRKHTTSKVIPMTTALPDSHQRRIELEEKGVVVFDPRAIEFTPEIYAPPSTAIVRFHREEADRIPEESNMPSELRNPPIEAEEGEEGVPKTPTDYKDQDHGSSISIPHFLSWATRQDFTMQETFSEPSIDSIIKILTTVDETLQAVKPSRHGRIYRRSREIEKIELEVEFPSLQSLRRDPTTLTSIGVPGTEETDKQQHPSLVGNASPHDRVRAYLVKRCNIKLRYLYTTLNNFLSLYVPLDSPSASEHLLVKKYWGAFWTIMTAIQSGVQGEPQALTYQSPDWWVVRDPSPLSVLSNRKKPTVSWKECRVCRDSTQYRHIHEAMHHVQLHHFGLPGTDDGVADEETLALWIRSDNQYYADHRLELYTHYISLISDPLQEVCSKGRNIWDGVASDKRSMPSQFMLPKSLVNAFENAVLLLVCAAKSFPLINRSSDPMNQHLVDAAAKIKEDRILLETTGQDLFYIGKRVKEFMSKAEHDIMLMSHTDTDTDTISYDSVGPEYILAAIMASLFNRPLHADEPVDLVYAGFYRRVQRDAMKHPRTRILRKIWRMREELELIASINSQQQELLRHYLRILEPCTFRATTLLRAARFRVEAPFIETQLRNAHSVRLRISDLDSRLEDVSSHVSRMLEIQQENNGNAIIVFTIVTIIFLPLSWATSYLGMNTSDIRDLNQGQWLFWLIALPVTSVVIGIAVLVVLKGETIREFFIRREIARDRKSSASVGISTKRRLSTRATGGSLARKQSTMMVDSHLWRGFRRRQTTVRRDGEV</sequence>
<feature type="compositionally biased region" description="Acidic residues" evidence="5">
    <location>
        <begin position="524"/>
        <end position="536"/>
    </location>
</feature>
<keyword evidence="2 6" id="KW-0812">Transmembrane</keyword>
<feature type="compositionally biased region" description="Basic and acidic residues" evidence="5">
    <location>
        <begin position="314"/>
        <end position="327"/>
    </location>
</feature>
<dbReference type="Proteomes" id="UP000799291">
    <property type="component" value="Unassembled WGS sequence"/>
</dbReference>
<evidence type="ECO:0000259" key="7">
    <source>
        <dbReference type="Pfam" id="PF25438"/>
    </source>
</evidence>
<feature type="compositionally biased region" description="Basic and acidic residues" evidence="5">
    <location>
        <begin position="240"/>
        <end position="262"/>
    </location>
</feature>
<evidence type="ECO:0000256" key="1">
    <source>
        <dbReference type="ARBA" id="ARBA00004651"/>
    </source>
</evidence>